<dbReference type="GO" id="GO:0005886">
    <property type="term" value="C:plasma membrane"/>
    <property type="evidence" value="ECO:0007669"/>
    <property type="project" value="TreeGrafter"/>
</dbReference>
<dbReference type="PANTHER" id="PTHR46513:SF37">
    <property type="entry name" value="LDL RECEPTOR RELATED PROTEIN 1-RELATED"/>
    <property type="match status" value="1"/>
</dbReference>
<reference evidence="10" key="2">
    <citation type="submission" date="2017-10" db="EMBL/GenBank/DDBJ databases">
        <title>Ladona fulva Genome sequencing and assembly.</title>
        <authorList>
            <person name="Murali S."/>
            <person name="Richards S."/>
            <person name="Bandaranaike D."/>
            <person name="Bellair M."/>
            <person name="Blankenburg K."/>
            <person name="Chao H."/>
            <person name="Dinh H."/>
            <person name="Doddapaneni H."/>
            <person name="Dugan-Rocha S."/>
            <person name="Elkadiri S."/>
            <person name="Gnanaolivu R."/>
            <person name="Hernandez B."/>
            <person name="Skinner E."/>
            <person name="Javaid M."/>
            <person name="Lee S."/>
            <person name="Li M."/>
            <person name="Ming W."/>
            <person name="Munidasa M."/>
            <person name="Muniz J."/>
            <person name="Nguyen L."/>
            <person name="Hughes D."/>
            <person name="Osuji N."/>
            <person name="Pu L.-L."/>
            <person name="Puazo M."/>
            <person name="Qu C."/>
            <person name="Quiroz J."/>
            <person name="Raj R."/>
            <person name="Weissenberger G."/>
            <person name="Xin Y."/>
            <person name="Zou X."/>
            <person name="Han Y."/>
            <person name="Worley K."/>
            <person name="Muzny D."/>
            <person name="Gibbs R."/>
        </authorList>
    </citation>
    <scope>NUCLEOTIDE SEQUENCE</scope>
    <source>
        <strain evidence="10">Sampled in the wild</strain>
    </source>
</reference>
<name>A0A8K0KEX1_LADFU</name>
<evidence type="ECO:0000256" key="3">
    <source>
        <dbReference type="ARBA" id="ARBA00022536"/>
    </source>
</evidence>
<dbReference type="InterPro" id="IPR011042">
    <property type="entry name" value="6-blade_b-propeller_TolB-like"/>
</dbReference>
<dbReference type="SMART" id="SM00135">
    <property type="entry name" value="LY"/>
    <property type="match status" value="4"/>
</dbReference>
<dbReference type="GO" id="GO:0060070">
    <property type="term" value="P:canonical Wnt signaling pathway"/>
    <property type="evidence" value="ECO:0007669"/>
    <property type="project" value="TreeGrafter"/>
</dbReference>
<gene>
    <name evidence="10" type="ORF">J437_LFUL001046</name>
</gene>
<dbReference type="Proteomes" id="UP000792457">
    <property type="component" value="Unassembled WGS sequence"/>
</dbReference>
<feature type="repeat" description="LDL-receptor class B" evidence="8">
    <location>
        <begin position="52"/>
        <end position="95"/>
    </location>
</feature>
<feature type="non-terminal residue" evidence="10">
    <location>
        <position position="272"/>
    </location>
</feature>
<organism evidence="10 11">
    <name type="scientific">Ladona fulva</name>
    <name type="common">Scarce chaser dragonfly</name>
    <name type="synonym">Libellula fulva</name>
    <dbReference type="NCBI Taxonomy" id="123851"/>
    <lineage>
        <taxon>Eukaryota</taxon>
        <taxon>Metazoa</taxon>
        <taxon>Ecdysozoa</taxon>
        <taxon>Arthropoda</taxon>
        <taxon>Hexapoda</taxon>
        <taxon>Insecta</taxon>
        <taxon>Pterygota</taxon>
        <taxon>Palaeoptera</taxon>
        <taxon>Odonata</taxon>
        <taxon>Epiprocta</taxon>
        <taxon>Anisoptera</taxon>
        <taxon>Libelluloidea</taxon>
        <taxon>Libellulidae</taxon>
        <taxon>Ladona</taxon>
    </lineage>
</organism>
<dbReference type="GO" id="GO:0042813">
    <property type="term" value="F:Wnt receptor activity"/>
    <property type="evidence" value="ECO:0007669"/>
    <property type="project" value="TreeGrafter"/>
</dbReference>
<keyword evidence="6" id="KW-1015">Disulfide bond</keyword>
<dbReference type="Pfam" id="PF00058">
    <property type="entry name" value="Ldl_recept_b"/>
    <property type="match status" value="3"/>
</dbReference>
<comment type="subcellular location">
    <subcellularLocation>
        <location evidence="1">Endomembrane system</location>
    </subcellularLocation>
    <subcellularLocation>
        <location evidence="2">Membrane</location>
        <topology evidence="2">Single-pass type I membrane protein</topology>
    </subcellularLocation>
</comment>
<evidence type="ECO:0000256" key="2">
    <source>
        <dbReference type="ARBA" id="ARBA00004479"/>
    </source>
</evidence>
<protein>
    <recommendedName>
        <fullName evidence="9">LRP2 EGF-like domain-containing protein</fullName>
    </recommendedName>
</protein>
<evidence type="ECO:0000256" key="4">
    <source>
        <dbReference type="ARBA" id="ARBA00022729"/>
    </source>
</evidence>
<evidence type="ECO:0000256" key="5">
    <source>
        <dbReference type="ARBA" id="ARBA00022737"/>
    </source>
</evidence>
<proteinExistence type="predicted"/>
<dbReference type="PANTHER" id="PTHR46513">
    <property type="entry name" value="VITELLOGENIN RECEPTOR-LIKE PROTEIN-RELATED-RELATED"/>
    <property type="match status" value="1"/>
</dbReference>
<evidence type="ECO:0000259" key="9">
    <source>
        <dbReference type="Pfam" id="PF24468"/>
    </source>
</evidence>
<feature type="non-terminal residue" evidence="10">
    <location>
        <position position="1"/>
    </location>
</feature>
<keyword evidence="7" id="KW-0325">Glycoprotein</keyword>
<dbReference type="FunFam" id="2.120.10.30:FF:000241">
    <property type="entry name" value="Low-density lipoprotein receptor-related protein 6"/>
    <property type="match status" value="1"/>
</dbReference>
<dbReference type="InterPro" id="IPR000033">
    <property type="entry name" value="LDLR_classB_rpt"/>
</dbReference>
<evidence type="ECO:0000256" key="8">
    <source>
        <dbReference type="PROSITE-ProRule" id="PRU00461"/>
    </source>
</evidence>
<evidence type="ECO:0000313" key="11">
    <source>
        <dbReference type="Proteomes" id="UP000792457"/>
    </source>
</evidence>
<evidence type="ECO:0000256" key="7">
    <source>
        <dbReference type="ARBA" id="ARBA00023180"/>
    </source>
</evidence>
<dbReference type="OrthoDB" id="9990982at2759"/>
<comment type="caution">
    <text evidence="10">The sequence shown here is derived from an EMBL/GenBank/DDBJ whole genome shotgun (WGS) entry which is preliminary data.</text>
</comment>
<keyword evidence="3" id="KW-0245">EGF-like domain</keyword>
<dbReference type="Pfam" id="PF24468">
    <property type="entry name" value="EGF_LRP2"/>
    <property type="match status" value="1"/>
</dbReference>
<reference evidence="10" key="1">
    <citation type="submission" date="2013-04" db="EMBL/GenBank/DDBJ databases">
        <authorList>
            <person name="Qu J."/>
            <person name="Murali S.C."/>
            <person name="Bandaranaike D."/>
            <person name="Bellair M."/>
            <person name="Blankenburg K."/>
            <person name="Chao H."/>
            <person name="Dinh H."/>
            <person name="Doddapaneni H."/>
            <person name="Downs B."/>
            <person name="Dugan-Rocha S."/>
            <person name="Elkadiri S."/>
            <person name="Gnanaolivu R.D."/>
            <person name="Hernandez B."/>
            <person name="Javaid M."/>
            <person name="Jayaseelan J.C."/>
            <person name="Lee S."/>
            <person name="Li M."/>
            <person name="Ming W."/>
            <person name="Munidasa M."/>
            <person name="Muniz J."/>
            <person name="Nguyen L."/>
            <person name="Ongeri F."/>
            <person name="Osuji N."/>
            <person name="Pu L.-L."/>
            <person name="Puazo M."/>
            <person name="Qu C."/>
            <person name="Quiroz J."/>
            <person name="Raj R."/>
            <person name="Weissenberger G."/>
            <person name="Xin Y."/>
            <person name="Zou X."/>
            <person name="Han Y."/>
            <person name="Richards S."/>
            <person name="Worley K."/>
            <person name="Muzny D."/>
            <person name="Gibbs R."/>
        </authorList>
    </citation>
    <scope>NUCLEOTIDE SEQUENCE</scope>
    <source>
        <strain evidence="10">Sampled in the wild</strain>
    </source>
</reference>
<feature type="repeat" description="LDL-receptor class B" evidence="8">
    <location>
        <begin position="96"/>
        <end position="141"/>
    </location>
</feature>
<dbReference type="InterPro" id="IPR056588">
    <property type="entry name" value="EGF_LRP2"/>
</dbReference>
<evidence type="ECO:0000313" key="10">
    <source>
        <dbReference type="EMBL" id="KAG8233635.1"/>
    </source>
</evidence>
<feature type="repeat" description="LDL-receptor class B" evidence="8">
    <location>
        <begin position="2"/>
        <end position="43"/>
    </location>
</feature>
<feature type="domain" description="LRP2 EGF-like" evidence="9">
    <location>
        <begin position="234"/>
        <end position="272"/>
    </location>
</feature>
<evidence type="ECO:0000256" key="1">
    <source>
        <dbReference type="ARBA" id="ARBA00004308"/>
    </source>
</evidence>
<dbReference type="GO" id="GO:0012505">
    <property type="term" value="C:endomembrane system"/>
    <property type="evidence" value="ECO:0007669"/>
    <property type="project" value="UniProtKB-SubCell"/>
</dbReference>
<dbReference type="PROSITE" id="PS51120">
    <property type="entry name" value="LDLRB"/>
    <property type="match status" value="4"/>
</dbReference>
<keyword evidence="11" id="KW-1185">Reference proteome</keyword>
<evidence type="ECO:0000256" key="6">
    <source>
        <dbReference type="ARBA" id="ARBA00023157"/>
    </source>
</evidence>
<feature type="repeat" description="LDL-receptor class B" evidence="8">
    <location>
        <begin position="142"/>
        <end position="185"/>
    </location>
</feature>
<dbReference type="SUPFAM" id="SSF63825">
    <property type="entry name" value="YWTD domain"/>
    <property type="match status" value="1"/>
</dbReference>
<dbReference type="GO" id="GO:0017147">
    <property type="term" value="F:Wnt-protein binding"/>
    <property type="evidence" value="ECO:0007669"/>
    <property type="project" value="TreeGrafter"/>
</dbReference>
<accession>A0A8K0KEX1</accession>
<dbReference type="Gene3D" id="2.120.10.30">
    <property type="entry name" value="TolB, C-terminal domain"/>
    <property type="match status" value="1"/>
</dbReference>
<keyword evidence="4" id="KW-0732">Signal</keyword>
<keyword evidence="5" id="KW-0677">Repeat</keyword>
<dbReference type="EMBL" id="KZ308731">
    <property type="protein sequence ID" value="KAG8233635.1"/>
    <property type="molecule type" value="Genomic_DNA"/>
</dbReference>
<dbReference type="InterPro" id="IPR050778">
    <property type="entry name" value="Cueball_EGF_LRP_Nidogen"/>
</dbReference>
<sequence>LDYLYWVDSDHGSVTRIRRDGTGREVVVEHIESVENIAVDWVTGLAVDWIGGNIYWTDPKFGVIEMAHLNGSHRYVVVAGGGLEKPMGVAVSPVDGLLFWSDWGKEGAPRIESAMLDGSNRKVLTNDSVSHINDLSIDYRDHKLYWCDSSLDSIERMNFDGSGRERLLHPSHLENPYALAVHNDRIFWIDITHLSGSIKEAPLSNMSDFKVLKRGLGDSLKDIQIFSRTRQMGTNPCAIKNGGCQELCLFNGSHPVCACAHGKVAADGKTCE</sequence>
<dbReference type="AlphaFoldDB" id="A0A8K0KEX1"/>